<dbReference type="AlphaFoldDB" id="A0A9W7GGX3"/>
<sequence>MEGGGLHEEDEEAVLEEMAYLMCSNDLGEDSRLQIEELFTKLPSGMREDFANTILGPNGGEGEDFKKKKGYNANKEWKGFWEEDLLVGDDEVEGFDHEGLTEYIIQLKPFLTILPKAKREQIESVRSTPPSSLLTSTSSPEIVYTDVTSEVVDVISSYVYISRTSGTLGPHVSGLGGRRGSEVLKTSTAMGGEERVEGGWRYVTARFNERGGGRKGRENVEVDVRDIMGGGRRGVIRALWEVRGWLGGEVVKGERKRGKKAKLKIDFLASWIMSEEGWRIWQRRLEE</sequence>
<reference evidence="2" key="1">
    <citation type="journal article" date="2023" name="Commun. Biol.">
        <title>Genome analysis of Parmales, the sister group of diatoms, reveals the evolutionary specialization of diatoms from phago-mixotrophs to photoautotrophs.</title>
        <authorList>
            <person name="Ban H."/>
            <person name="Sato S."/>
            <person name="Yoshikawa S."/>
            <person name="Yamada K."/>
            <person name="Nakamura Y."/>
            <person name="Ichinomiya M."/>
            <person name="Sato N."/>
            <person name="Blanc-Mathieu R."/>
            <person name="Endo H."/>
            <person name="Kuwata A."/>
            <person name="Ogata H."/>
        </authorList>
    </citation>
    <scope>NUCLEOTIDE SEQUENCE [LARGE SCALE GENOMIC DNA]</scope>
</reference>
<protein>
    <submittedName>
        <fullName evidence="1">Uncharacterized protein</fullName>
    </submittedName>
</protein>
<proteinExistence type="predicted"/>
<name>A0A9W7GGX3_9STRA</name>
<gene>
    <name evidence="1" type="ORF">TrCOL_g5398</name>
</gene>
<dbReference type="EMBL" id="BRYA01001467">
    <property type="protein sequence ID" value="GMI44063.1"/>
    <property type="molecule type" value="Genomic_DNA"/>
</dbReference>
<dbReference type="Proteomes" id="UP001165065">
    <property type="component" value="Unassembled WGS sequence"/>
</dbReference>
<evidence type="ECO:0000313" key="2">
    <source>
        <dbReference type="Proteomes" id="UP001165065"/>
    </source>
</evidence>
<keyword evidence="2" id="KW-1185">Reference proteome</keyword>
<organism evidence="1 2">
    <name type="scientific">Triparma columacea</name>
    <dbReference type="NCBI Taxonomy" id="722753"/>
    <lineage>
        <taxon>Eukaryota</taxon>
        <taxon>Sar</taxon>
        <taxon>Stramenopiles</taxon>
        <taxon>Ochrophyta</taxon>
        <taxon>Bolidophyceae</taxon>
        <taxon>Parmales</taxon>
        <taxon>Triparmaceae</taxon>
        <taxon>Triparma</taxon>
    </lineage>
</organism>
<comment type="caution">
    <text evidence="1">The sequence shown here is derived from an EMBL/GenBank/DDBJ whole genome shotgun (WGS) entry which is preliminary data.</text>
</comment>
<accession>A0A9W7GGX3</accession>
<evidence type="ECO:0000313" key="1">
    <source>
        <dbReference type="EMBL" id="GMI44063.1"/>
    </source>
</evidence>